<evidence type="ECO:0000256" key="3">
    <source>
        <dbReference type="ARBA" id="ARBA00022475"/>
    </source>
</evidence>
<sequence>MAISSDDSLAAPLGRPQGLGELFWVFNRLALQGFGGVLPVAQRELVERVRWLTREDFLELLSIGQMLPGPNVVNVALMIGDRFFGLRGAFVALAGMLAAPTVIVLTLAALYGHFAEQPAVAGALRGMGAVAAGLVLATAIKLAATLRRSPLGVGLASALAVATTALVAVWRWPLVWVLAALGPLALTLAARRLRR</sequence>
<dbReference type="Proteomes" id="UP001163266">
    <property type="component" value="Chromosome"/>
</dbReference>
<name>A0ABY6MWG1_9BURK</name>
<keyword evidence="6 7" id="KW-0472">Membrane</keyword>
<accession>A0ABY6MWG1</accession>
<dbReference type="InterPro" id="IPR052518">
    <property type="entry name" value="CHR_Transporter"/>
</dbReference>
<evidence type="ECO:0000313" key="9">
    <source>
        <dbReference type="Proteomes" id="UP001163266"/>
    </source>
</evidence>
<dbReference type="RefSeq" id="WP_264894313.1">
    <property type="nucleotide sequence ID" value="NZ_CP110257.1"/>
</dbReference>
<evidence type="ECO:0000313" key="8">
    <source>
        <dbReference type="EMBL" id="UZD56354.1"/>
    </source>
</evidence>
<feature type="transmembrane region" description="Helical" evidence="7">
    <location>
        <begin position="176"/>
        <end position="193"/>
    </location>
</feature>
<evidence type="ECO:0000256" key="2">
    <source>
        <dbReference type="ARBA" id="ARBA00005262"/>
    </source>
</evidence>
<keyword evidence="4 7" id="KW-0812">Transmembrane</keyword>
<evidence type="ECO:0000256" key="1">
    <source>
        <dbReference type="ARBA" id="ARBA00004651"/>
    </source>
</evidence>
<reference evidence="8" key="1">
    <citation type="submission" date="2022-10" db="EMBL/GenBank/DDBJ databases">
        <title>Complete genome sequence of Schlegelella aquatica LMG 23380.</title>
        <authorList>
            <person name="Musilova J."/>
            <person name="Kourilova X."/>
            <person name="Bezdicek M."/>
            <person name="Hermankova K."/>
            <person name="Obruca S."/>
            <person name="Sedlar K."/>
        </authorList>
    </citation>
    <scope>NUCLEOTIDE SEQUENCE</scope>
    <source>
        <strain evidence="8">LMG 23380</strain>
    </source>
</reference>
<evidence type="ECO:0000256" key="7">
    <source>
        <dbReference type="SAM" id="Phobius"/>
    </source>
</evidence>
<comment type="similarity">
    <text evidence="2">Belongs to the chromate ion transporter (CHR) (TC 2.A.51) family.</text>
</comment>
<proteinExistence type="inferred from homology"/>
<evidence type="ECO:0000256" key="5">
    <source>
        <dbReference type="ARBA" id="ARBA00022989"/>
    </source>
</evidence>
<dbReference type="PANTHER" id="PTHR43663:SF1">
    <property type="entry name" value="CHROMATE TRANSPORTER"/>
    <property type="match status" value="1"/>
</dbReference>
<dbReference type="InterPro" id="IPR003370">
    <property type="entry name" value="Chromate_transpt"/>
</dbReference>
<feature type="transmembrane region" description="Helical" evidence="7">
    <location>
        <begin position="123"/>
        <end position="144"/>
    </location>
</feature>
<organism evidence="8 9">
    <name type="scientific">Caldimonas aquatica</name>
    <dbReference type="NCBI Taxonomy" id="376175"/>
    <lineage>
        <taxon>Bacteria</taxon>
        <taxon>Pseudomonadati</taxon>
        <taxon>Pseudomonadota</taxon>
        <taxon>Betaproteobacteria</taxon>
        <taxon>Burkholderiales</taxon>
        <taxon>Sphaerotilaceae</taxon>
        <taxon>Caldimonas</taxon>
    </lineage>
</organism>
<comment type="subcellular location">
    <subcellularLocation>
        <location evidence="1">Cell membrane</location>
        <topology evidence="1">Multi-pass membrane protein</topology>
    </subcellularLocation>
</comment>
<feature type="transmembrane region" description="Helical" evidence="7">
    <location>
        <begin position="88"/>
        <end position="111"/>
    </location>
</feature>
<keyword evidence="3" id="KW-1003">Cell membrane</keyword>
<dbReference type="PANTHER" id="PTHR43663">
    <property type="entry name" value="CHROMATE TRANSPORT PROTEIN-RELATED"/>
    <property type="match status" value="1"/>
</dbReference>
<protein>
    <submittedName>
        <fullName evidence="8">Chromate transporter</fullName>
    </submittedName>
</protein>
<evidence type="ECO:0000256" key="6">
    <source>
        <dbReference type="ARBA" id="ARBA00023136"/>
    </source>
</evidence>
<dbReference type="EMBL" id="CP110257">
    <property type="protein sequence ID" value="UZD56354.1"/>
    <property type="molecule type" value="Genomic_DNA"/>
</dbReference>
<feature type="transmembrane region" description="Helical" evidence="7">
    <location>
        <begin position="151"/>
        <end position="170"/>
    </location>
</feature>
<keyword evidence="5 7" id="KW-1133">Transmembrane helix</keyword>
<dbReference type="Pfam" id="PF02417">
    <property type="entry name" value="Chromate_transp"/>
    <property type="match status" value="1"/>
</dbReference>
<keyword evidence="9" id="KW-1185">Reference proteome</keyword>
<evidence type="ECO:0000256" key="4">
    <source>
        <dbReference type="ARBA" id="ARBA00022692"/>
    </source>
</evidence>
<gene>
    <name evidence="8" type="ORF">OMP39_07275</name>
</gene>